<protein>
    <submittedName>
        <fullName evidence="1">Sulfur carrier protein ThiS</fullName>
    </submittedName>
</protein>
<comment type="caution">
    <text evidence="1">The sequence shown here is derived from an EMBL/GenBank/DDBJ whole genome shotgun (WGS) entry which is preliminary data.</text>
</comment>
<accession>A0ABS8FY25</accession>
<name>A0ABS8FY25_9FIRM</name>
<proteinExistence type="predicted"/>
<sequence length="65" mass="7108">MIRVNGEDKNLKEGVTLLSFLEQEGYQTARIAVEKNGEIIPKKQYGETLLHSGDSLEIVSFVGGG</sequence>
<gene>
    <name evidence="1" type="primary">thiS</name>
    <name evidence="1" type="ORF">LKD70_08695</name>
</gene>
<reference evidence="1 2" key="1">
    <citation type="submission" date="2021-10" db="EMBL/GenBank/DDBJ databases">
        <title>Anaerobic single-cell dispensing facilitates the cultivation of human gut bacteria.</title>
        <authorList>
            <person name="Afrizal A."/>
        </authorList>
    </citation>
    <scope>NUCLEOTIDE SEQUENCE [LARGE SCALE GENOMIC DNA]</scope>
    <source>
        <strain evidence="1 2">CLA-AA-H200</strain>
    </source>
</reference>
<dbReference type="PANTHER" id="PTHR34472:SF1">
    <property type="entry name" value="SULFUR CARRIER PROTEIN THIS"/>
    <property type="match status" value="1"/>
</dbReference>
<dbReference type="PANTHER" id="PTHR34472">
    <property type="entry name" value="SULFUR CARRIER PROTEIN THIS"/>
    <property type="match status" value="1"/>
</dbReference>
<dbReference type="CDD" id="cd00565">
    <property type="entry name" value="Ubl_ThiS"/>
    <property type="match status" value="1"/>
</dbReference>
<keyword evidence="2" id="KW-1185">Reference proteome</keyword>
<dbReference type="Gene3D" id="3.10.20.30">
    <property type="match status" value="1"/>
</dbReference>
<dbReference type="Proteomes" id="UP001198151">
    <property type="component" value="Unassembled WGS sequence"/>
</dbReference>
<evidence type="ECO:0000313" key="1">
    <source>
        <dbReference type="EMBL" id="MCC2254494.1"/>
    </source>
</evidence>
<dbReference type="InterPro" id="IPR016155">
    <property type="entry name" value="Mopterin_synth/thiamin_S_b"/>
</dbReference>
<dbReference type="SUPFAM" id="SSF54285">
    <property type="entry name" value="MoaD/ThiS"/>
    <property type="match status" value="1"/>
</dbReference>
<evidence type="ECO:0000313" key="2">
    <source>
        <dbReference type="Proteomes" id="UP001198151"/>
    </source>
</evidence>
<dbReference type="EMBL" id="JAJEQX010000013">
    <property type="protein sequence ID" value="MCC2254494.1"/>
    <property type="molecule type" value="Genomic_DNA"/>
</dbReference>
<dbReference type="Pfam" id="PF02597">
    <property type="entry name" value="ThiS"/>
    <property type="match status" value="1"/>
</dbReference>
<dbReference type="InterPro" id="IPR012675">
    <property type="entry name" value="Beta-grasp_dom_sf"/>
</dbReference>
<organism evidence="1 2">
    <name type="scientific">Ruminococcus turbiniformis</name>
    <dbReference type="NCBI Taxonomy" id="2881258"/>
    <lineage>
        <taxon>Bacteria</taxon>
        <taxon>Bacillati</taxon>
        <taxon>Bacillota</taxon>
        <taxon>Clostridia</taxon>
        <taxon>Eubacteriales</taxon>
        <taxon>Oscillospiraceae</taxon>
        <taxon>Ruminococcus</taxon>
    </lineage>
</organism>
<dbReference type="RefSeq" id="WP_227707635.1">
    <property type="nucleotide sequence ID" value="NZ_JAJEQX010000013.1"/>
</dbReference>
<dbReference type="InterPro" id="IPR003749">
    <property type="entry name" value="ThiS/MoaD-like"/>
</dbReference>
<dbReference type="NCBIfam" id="TIGR01683">
    <property type="entry name" value="thiS"/>
    <property type="match status" value="1"/>
</dbReference>
<dbReference type="InterPro" id="IPR010035">
    <property type="entry name" value="Thi_S"/>
</dbReference>